<dbReference type="Gene3D" id="3.40.190.120">
    <property type="entry name" value="Osmoprotection protein (prox), domain 2"/>
    <property type="match status" value="1"/>
</dbReference>
<name>A0AAP3AIU4_MICLU</name>
<evidence type="ECO:0000256" key="1">
    <source>
        <dbReference type="SAM" id="MobiDB-lite"/>
    </source>
</evidence>
<organism evidence="3 4">
    <name type="scientific">Micrococcus luteus</name>
    <name type="common">Micrococcus lysodeikticus</name>
    <dbReference type="NCBI Taxonomy" id="1270"/>
    <lineage>
        <taxon>Bacteria</taxon>
        <taxon>Bacillati</taxon>
        <taxon>Actinomycetota</taxon>
        <taxon>Actinomycetes</taxon>
        <taxon>Micrococcales</taxon>
        <taxon>Micrococcaceae</taxon>
        <taxon>Micrococcus</taxon>
    </lineage>
</organism>
<accession>A0AAP3AIU4</accession>
<dbReference type="Proteomes" id="UP001205867">
    <property type="component" value="Unassembled WGS sequence"/>
</dbReference>
<dbReference type="GO" id="GO:0022857">
    <property type="term" value="F:transmembrane transporter activity"/>
    <property type="evidence" value="ECO:0007669"/>
    <property type="project" value="InterPro"/>
</dbReference>
<dbReference type="SUPFAM" id="SSF53850">
    <property type="entry name" value="Periplasmic binding protein-like II"/>
    <property type="match status" value="1"/>
</dbReference>
<feature type="compositionally biased region" description="Basic and acidic residues" evidence="1">
    <location>
        <begin position="314"/>
        <end position="334"/>
    </location>
</feature>
<evidence type="ECO:0000313" key="4">
    <source>
        <dbReference type="Proteomes" id="UP001205867"/>
    </source>
</evidence>
<evidence type="ECO:0000259" key="2">
    <source>
        <dbReference type="Pfam" id="PF04069"/>
    </source>
</evidence>
<dbReference type="Pfam" id="PF04069">
    <property type="entry name" value="OpuAC"/>
    <property type="match status" value="1"/>
</dbReference>
<dbReference type="GO" id="GO:0043190">
    <property type="term" value="C:ATP-binding cassette (ABC) transporter complex"/>
    <property type="evidence" value="ECO:0007669"/>
    <property type="project" value="InterPro"/>
</dbReference>
<dbReference type="CDD" id="cd13606">
    <property type="entry name" value="PBP2_ProX_like"/>
    <property type="match status" value="1"/>
</dbReference>
<dbReference type="Gene3D" id="3.40.190.10">
    <property type="entry name" value="Periplasmic binding protein-like II"/>
    <property type="match status" value="1"/>
</dbReference>
<reference evidence="3" key="1">
    <citation type="submission" date="2023-06" db="EMBL/GenBank/DDBJ databases">
        <title>lsaBGC provides a comprehensive framework for evolutionary analysis of biosynthetic gene clusters within focal taxa.</title>
        <authorList>
            <person name="Salamzade R."/>
            <person name="Sandstrom S."/>
            <person name="Kalan L.R."/>
        </authorList>
    </citation>
    <scope>NUCLEOTIDE SEQUENCE</scope>
    <source>
        <strain evidence="3">P3-SID899</strain>
    </source>
</reference>
<comment type="caution">
    <text evidence="3">The sequence shown here is derived from an EMBL/GenBank/DDBJ whole genome shotgun (WGS) entry which is preliminary data.</text>
</comment>
<sequence length="334" mass="35266">MAATDHTLNPRAGANPSAAPNRLVRRRAVIGLLAGAPLLAACGGDPLSSDGGGQGSGGSGSGGTVRVGSANFPESEIIGELYAQVLEAKGLTVERKMQIGSREVYLGALKDGSIDLIGEYTGNLLAFYDKQAKAKTSEEVFAALQKALPDDLEVLAEAKAENKDAWCAAGDWAKQHGISSYADLKDYDGTLRVGGPPEMSQRDYGAGLARVESVYGVPADRMEFTPISDGGGPLTVKALKDGDVDLANIFSTTPAIEENGFVMLEDPEGMVTPQNIVPLMAKDRVTDQIREAVESVQKVLTTEDLMAMNAENSGEQKKQPREVAGEWLKEKGLV</sequence>
<protein>
    <submittedName>
        <fullName evidence="3">ABC transporter substrate-binding protein</fullName>
    </submittedName>
</protein>
<feature type="domain" description="ABC-type glycine betaine transport system substrate-binding" evidence="2">
    <location>
        <begin position="64"/>
        <end position="330"/>
    </location>
</feature>
<feature type="region of interest" description="Disordered" evidence="1">
    <location>
        <begin position="309"/>
        <end position="334"/>
    </location>
</feature>
<dbReference type="EMBL" id="JALXKZ020000045">
    <property type="protein sequence ID" value="MCV7629929.1"/>
    <property type="molecule type" value="Genomic_DNA"/>
</dbReference>
<dbReference type="AlphaFoldDB" id="A0AAP3AIU4"/>
<dbReference type="InterPro" id="IPR007210">
    <property type="entry name" value="ABC_Gly_betaine_transp_sub-bd"/>
</dbReference>
<gene>
    <name evidence="3" type="ORF">M3A82_011395</name>
</gene>
<proteinExistence type="predicted"/>
<feature type="region of interest" description="Disordered" evidence="1">
    <location>
        <begin position="1"/>
        <end position="20"/>
    </location>
</feature>
<dbReference type="RefSeq" id="WP_081304925.1">
    <property type="nucleotide sequence ID" value="NZ_CP082331.1"/>
</dbReference>
<evidence type="ECO:0000313" key="3">
    <source>
        <dbReference type="EMBL" id="MCV7629929.1"/>
    </source>
</evidence>